<evidence type="ECO:0000256" key="6">
    <source>
        <dbReference type="ARBA" id="ARBA00023315"/>
    </source>
</evidence>
<evidence type="ECO:0000256" key="1">
    <source>
        <dbReference type="ARBA" id="ARBA00004533"/>
    </source>
</evidence>
<dbReference type="InterPro" id="IPR004960">
    <property type="entry name" value="LipA_acyltrans"/>
</dbReference>
<dbReference type="Proteomes" id="UP000031623">
    <property type="component" value="Chromosome"/>
</dbReference>
<evidence type="ECO:0000313" key="8">
    <source>
        <dbReference type="Proteomes" id="UP000031623"/>
    </source>
</evidence>
<name>A0A090AGR2_9GAMM</name>
<keyword evidence="8" id="KW-1185">Reference proteome</keyword>
<keyword evidence="6 7" id="KW-0012">Acyltransferase</keyword>
<evidence type="ECO:0000313" key="7">
    <source>
        <dbReference type="EMBL" id="BAP56364.1"/>
    </source>
</evidence>
<accession>A0A090AGR2</accession>
<comment type="subcellular location">
    <subcellularLocation>
        <location evidence="1">Cell inner membrane</location>
    </subcellularLocation>
</comment>
<evidence type="ECO:0000256" key="4">
    <source>
        <dbReference type="ARBA" id="ARBA00022679"/>
    </source>
</evidence>
<dbReference type="AlphaFoldDB" id="A0A090AGR2"/>
<proteinExistence type="predicted"/>
<evidence type="ECO:0000256" key="5">
    <source>
        <dbReference type="ARBA" id="ARBA00023136"/>
    </source>
</evidence>
<keyword evidence="2" id="KW-1003">Cell membrane</keyword>
<dbReference type="EMBL" id="AP014633">
    <property type="protein sequence ID" value="BAP56364.1"/>
    <property type="molecule type" value="Genomic_DNA"/>
</dbReference>
<reference evidence="7" key="1">
    <citation type="journal article" date="2014" name="ISME J.">
        <title>Ecophysiology of Thioploca ingrica as revealed by the complete genome sequence supplemented with proteomic evidence.</title>
        <authorList>
            <person name="Kojima H."/>
            <person name="Ogura Y."/>
            <person name="Yamamoto N."/>
            <person name="Togashi T."/>
            <person name="Mori H."/>
            <person name="Watanabe T."/>
            <person name="Nemoto F."/>
            <person name="Kurokawa K."/>
            <person name="Hayashi T."/>
            <person name="Fukui M."/>
        </authorList>
    </citation>
    <scope>NUCLEOTIDE SEQUENCE [LARGE SCALE GENOMIC DNA]</scope>
</reference>
<keyword evidence="5" id="KW-0472">Membrane</keyword>
<gene>
    <name evidence="7" type="ORF">THII_2067</name>
</gene>
<dbReference type="STRING" id="40754.THII_2067"/>
<sequence>MRVFFIKGVLHLLALLPLPRVHAIATRLGKIIFQQNQLRITQVTRTNIQLCFPQLSPVEQDKLIKQSLIETCKTVTELGAVWLWSYPQVLKQIQVVSNEIYLQQAVQTGQGVILLTPHLGAWEIAGLYVSAHYPLTALYRPPKLIGLDNFIHQARERAGGCFVPTNQKGIRTVYQALHRGQVVGILPDQVPNEAAAGIFSPFFGVPAYTMMLVFRLVQKTGALVLFTYAERLSRGSGFHLHFRQAPAMINSAQVEISVRALNQGVEQCVQTCPSQYQWNYKRFKRHPDGEKSKSFY</sequence>
<dbReference type="OrthoDB" id="9803456at2"/>
<dbReference type="GO" id="GO:0005886">
    <property type="term" value="C:plasma membrane"/>
    <property type="evidence" value="ECO:0007669"/>
    <property type="project" value="UniProtKB-SubCell"/>
</dbReference>
<protein>
    <submittedName>
        <fullName evidence="7">Lauroyl/myristoyl acyltransferase</fullName>
    </submittedName>
</protein>
<dbReference type="HOGENOM" id="CLU_049421_0_0_6"/>
<evidence type="ECO:0000256" key="2">
    <source>
        <dbReference type="ARBA" id="ARBA00022475"/>
    </source>
</evidence>
<keyword evidence="3" id="KW-0997">Cell inner membrane</keyword>
<dbReference type="PANTHER" id="PTHR30606">
    <property type="entry name" value="LIPID A BIOSYNTHESIS LAUROYL ACYLTRANSFERASE"/>
    <property type="match status" value="1"/>
</dbReference>
<dbReference type="PANTHER" id="PTHR30606:SF10">
    <property type="entry name" value="PHOSPHATIDYLINOSITOL MANNOSIDE ACYLTRANSFERASE"/>
    <property type="match status" value="1"/>
</dbReference>
<dbReference type="GO" id="GO:0009247">
    <property type="term" value="P:glycolipid biosynthetic process"/>
    <property type="evidence" value="ECO:0007669"/>
    <property type="project" value="UniProtKB-ARBA"/>
</dbReference>
<dbReference type="Pfam" id="PF03279">
    <property type="entry name" value="Lip_A_acyltrans"/>
    <property type="match status" value="1"/>
</dbReference>
<dbReference type="GO" id="GO:0016746">
    <property type="term" value="F:acyltransferase activity"/>
    <property type="evidence" value="ECO:0007669"/>
    <property type="project" value="UniProtKB-KW"/>
</dbReference>
<evidence type="ECO:0000256" key="3">
    <source>
        <dbReference type="ARBA" id="ARBA00022519"/>
    </source>
</evidence>
<dbReference type="PIRSF" id="PIRSF026649">
    <property type="entry name" value="MsbB"/>
    <property type="match status" value="1"/>
</dbReference>
<keyword evidence="4 7" id="KW-0808">Transferase</keyword>
<organism evidence="7 8">
    <name type="scientific">Thioploca ingrica</name>
    <dbReference type="NCBI Taxonomy" id="40754"/>
    <lineage>
        <taxon>Bacteria</taxon>
        <taxon>Pseudomonadati</taxon>
        <taxon>Pseudomonadota</taxon>
        <taxon>Gammaproteobacteria</taxon>
        <taxon>Thiotrichales</taxon>
        <taxon>Thiotrichaceae</taxon>
        <taxon>Thioploca</taxon>
    </lineage>
</organism>
<dbReference type="CDD" id="cd07984">
    <property type="entry name" value="LPLAT_LABLAT-like"/>
    <property type="match status" value="1"/>
</dbReference>
<dbReference type="KEGG" id="tig:THII_2067"/>